<comment type="subcellular location">
    <subcellularLocation>
        <location evidence="1">Secreted</location>
    </subcellularLocation>
</comment>
<gene>
    <name evidence="3" type="ORF">C8A03DRAFT_19752</name>
</gene>
<evidence type="ECO:0000313" key="4">
    <source>
        <dbReference type="Proteomes" id="UP001303760"/>
    </source>
</evidence>
<evidence type="ECO:0000256" key="2">
    <source>
        <dbReference type="ARBA" id="ARBA00022525"/>
    </source>
</evidence>
<keyword evidence="2" id="KW-0964">Secreted</keyword>
<dbReference type="InterPro" id="IPR001579">
    <property type="entry name" value="Glyco_hydro_18_chit_AS"/>
</dbReference>
<dbReference type="GO" id="GO:0005576">
    <property type="term" value="C:extracellular region"/>
    <property type="evidence" value="ECO:0007669"/>
    <property type="project" value="UniProtKB-SubCell"/>
</dbReference>
<evidence type="ECO:0000256" key="1">
    <source>
        <dbReference type="ARBA" id="ARBA00004613"/>
    </source>
</evidence>
<dbReference type="Proteomes" id="UP001303760">
    <property type="component" value="Unassembled WGS sequence"/>
</dbReference>
<reference evidence="3" key="1">
    <citation type="journal article" date="2023" name="Mol. Phylogenet. Evol.">
        <title>Genome-scale phylogeny and comparative genomics of the fungal order Sordariales.</title>
        <authorList>
            <person name="Hensen N."/>
            <person name="Bonometti L."/>
            <person name="Westerberg I."/>
            <person name="Brannstrom I.O."/>
            <person name="Guillou S."/>
            <person name="Cros-Aarteil S."/>
            <person name="Calhoun S."/>
            <person name="Haridas S."/>
            <person name="Kuo A."/>
            <person name="Mondo S."/>
            <person name="Pangilinan J."/>
            <person name="Riley R."/>
            <person name="LaButti K."/>
            <person name="Andreopoulos B."/>
            <person name="Lipzen A."/>
            <person name="Chen C."/>
            <person name="Yan M."/>
            <person name="Daum C."/>
            <person name="Ng V."/>
            <person name="Clum A."/>
            <person name="Steindorff A."/>
            <person name="Ohm R.A."/>
            <person name="Martin F."/>
            <person name="Silar P."/>
            <person name="Natvig D.O."/>
            <person name="Lalanne C."/>
            <person name="Gautier V."/>
            <person name="Ament-Velasquez S.L."/>
            <person name="Kruys A."/>
            <person name="Hutchinson M.I."/>
            <person name="Powell A.J."/>
            <person name="Barry K."/>
            <person name="Miller A.N."/>
            <person name="Grigoriev I.V."/>
            <person name="Debuchy R."/>
            <person name="Gladieux P."/>
            <person name="Hiltunen Thoren M."/>
            <person name="Johannesson H."/>
        </authorList>
    </citation>
    <scope>NUCLEOTIDE SEQUENCE</scope>
    <source>
        <strain evidence="3">CBS 532.94</strain>
    </source>
</reference>
<sequence length="268" mass="30651">MSKAIDYETLHEKLPGLRDYSGARTSHDGHGIDEILDVIDQLSAAGIPSCVIGVRALRYYGAGRITDEWDVCVPDHQLEAACELLLRAERNGDTKYEVAKPPFPVPDSLRHTFPCFRLKGYNFWFILVPSSDCFVDPSRADHVERSKNGIPYASLVQFARSLLVQHLWADVSDFIDGMDLDIEWGERNIGFDTLQEESVKFAQLRDERLKSNGCGGGFSPQVMEQIWREMASSEAKERRIEPMKKGRYFTRWRRIKSPEDPRTKDRPV</sequence>
<reference evidence="3" key="2">
    <citation type="submission" date="2023-05" db="EMBL/GenBank/DDBJ databases">
        <authorList>
            <consortium name="Lawrence Berkeley National Laboratory"/>
            <person name="Steindorff A."/>
            <person name="Hensen N."/>
            <person name="Bonometti L."/>
            <person name="Westerberg I."/>
            <person name="Brannstrom I.O."/>
            <person name="Guillou S."/>
            <person name="Cros-Aarteil S."/>
            <person name="Calhoun S."/>
            <person name="Haridas S."/>
            <person name="Kuo A."/>
            <person name="Mondo S."/>
            <person name="Pangilinan J."/>
            <person name="Riley R."/>
            <person name="Labutti K."/>
            <person name="Andreopoulos B."/>
            <person name="Lipzen A."/>
            <person name="Chen C."/>
            <person name="Yanf M."/>
            <person name="Daum C."/>
            <person name="Ng V."/>
            <person name="Clum A."/>
            <person name="Ohm R."/>
            <person name="Martin F."/>
            <person name="Silar P."/>
            <person name="Natvig D."/>
            <person name="Lalanne C."/>
            <person name="Gautier V."/>
            <person name="Ament-Velasquez S.L."/>
            <person name="Kruys A."/>
            <person name="Hutchinson M.I."/>
            <person name="Powell A.J."/>
            <person name="Barry K."/>
            <person name="Miller A.N."/>
            <person name="Grigoriev I.V."/>
            <person name="Debuchy R."/>
            <person name="Gladieux P."/>
            <person name="Thoren M.H."/>
            <person name="Johannesson H."/>
        </authorList>
    </citation>
    <scope>NUCLEOTIDE SEQUENCE</scope>
    <source>
        <strain evidence="3">CBS 532.94</strain>
    </source>
</reference>
<organism evidence="3 4">
    <name type="scientific">Achaetomium macrosporum</name>
    <dbReference type="NCBI Taxonomy" id="79813"/>
    <lineage>
        <taxon>Eukaryota</taxon>
        <taxon>Fungi</taxon>
        <taxon>Dikarya</taxon>
        <taxon>Ascomycota</taxon>
        <taxon>Pezizomycotina</taxon>
        <taxon>Sordariomycetes</taxon>
        <taxon>Sordariomycetidae</taxon>
        <taxon>Sordariales</taxon>
        <taxon>Chaetomiaceae</taxon>
        <taxon>Achaetomium</taxon>
    </lineage>
</organism>
<accession>A0AAN7C0J9</accession>
<evidence type="ECO:0008006" key="5">
    <source>
        <dbReference type="Google" id="ProtNLM"/>
    </source>
</evidence>
<name>A0AAN7C0J9_9PEZI</name>
<dbReference type="AlphaFoldDB" id="A0AAN7C0J9"/>
<evidence type="ECO:0000313" key="3">
    <source>
        <dbReference type="EMBL" id="KAK4233098.1"/>
    </source>
</evidence>
<proteinExistence type="predicted"/>
<protein>
    <recommendedName>
        <fullName evidence="5">Nucleotidyltransferase family protein</fullName>
    </recommendedName>
</protein>
<dbReference type="EMBL" id="MU860670">
    <property type="protein sequence ID" value="KAK4233098.1"/>
    <property type="molecule type" value="Genomic_DNA"/>
</dbReference>
<dbReference type="GO" id="GO:0004553">
    <property type="term" value="F:hydrolase activity, hydrolyzing O-glycosyl compounds"/>
    <property type="evidence" value="ECO:0007669"/>
    <property type="project" value="InterPro"/>
</dbReference>
<dbReference type="GO" id="GO:0005975">
    <property type="term" value="P:carbohydrate metabolic process"/>
    <property type="evidence" value="ECO:0007669"/>
    <property type="project" value="InterPro"/>
</dbReference>
<keyword evidence="4" id="KW-1185">Reference proteome</keyword>
<comment type="caution">
    <text evidence="3">The sequence shown here is derived from an EMBL/GenBank/DDBJ whole genome shotgun (WGS) entry which is preliminary data.</text>
</comment>
<dbReference type="PROSITE" id="PS01095">
    <property type="entry name" value="GH18_1"/>
    <property type="match status" value="1"/>
</dbReference>